<protein>
    <recommendedName>
        <fullName evidence="5">MSHA biogenesis protein MshA</fullName>
    </recommendedName>
</protein>
<feature type="transmembrane region" description="Helical" evidence="2">
    <location>
        <begin position="21"/>
        <end position="41"/>
    </location>
</feature>
<accession>A0A840RPH5</accession>
<dbReference type="Proteomes" id="UP000571084">
    <property type="component" value="Unassembled WGS sequence"/>
</dbReference>
<feature type="region of interest" description="Disordered" evidence="1">
    <location>
        <begin position="219"/>
        <end position="256"/>
    </location>
</feature>
<evidence type="ECO:0008006" key="5">
    <source>
        <dbReference type="Google" id="ProtNLM"/>
    </source>
</evidence>
<proteinExistence type="predicted"/>
<evidence type="ECO:0000313" key="4">
    <source>
        <dbReference type="Proteomes" id="UP000571084"/>
    </source>
</evidence>
<keyword evidence="2" id="KW-1133">Transmembrane helix</keyword>
<name>A0A840RPH5_9BURK</name>
<keyword evidence="4" id="KW-1185">Reference proteome</keyword>
<comment type="caution">
    <text evidence="3">The sequence shown here is derived from an EMBL/GenBank/DDBJ whole genome shotgun (WGS) entry which is preliminary data.</text>
</comment>
<keyword evidence="2" id="KW-0472">Membrane</keyword>
<organism evidence="3 4">
    <name type="scientific">Glaciimonas immobilis</name>
    <dbReference type="NCBI Taxonomy" id="728004"/>
    <lineage>
        <taxon>Bacteria</taxon>
        <taxon>Pseudomonadati</taxon>
        <taxon>Pseudomonadota</taxon>
        <taxon>Betaproteobacteria</taxon>
        <taxon>Burkholderiales</taxon>
        <taxon>Oxalobacteraceae</taxon>
        <taxon>Glaciimonas</taxon>
    </lineage>
</organism>
<sequence length="256" mass="27509">MSQQINLFNPLFLKQKKYFSAVAMVQALGLILLGALCISTFSDYEFSSIRNDEVTSTAQVNVVQAELTKVSAQYVPNQKDQLLADRITKANLEIKFLQQASETLNRGDFGNTLGYSAYLLAFSRQIVDGVWLSGFSIVGAGAEMDLRGLALRPELVPTYIDKLKNEPIMQGKTFSTLEMHIPSKIAGDTTGLANAPSVAPYFAFDLRSSGLSKEKAITPVAAPPTVSPSMTTPGASAPPDGSAIKKPAETGGVKRQ</sequence>
<dbReference type="Pfam" id="PF05137">
    <property type="entry name" value="PilN"/>
    <property type="match status" value="1"/>
</dbReference>
<dbReference type="InterPro" id="IPR007813">
    <property type="entry name" value="PilN"/>
</dbReference>
<evidence type="ECO:0000256" key="1">
    <source>
        <dbReference type="SAM" id="MobiDB-lite"/>
    </source>
</evidence>
<dbReference type="AlphaFoldDB" id="A0A840RPH5"/>
<dbReference type="EMBL" id="JACHHQ010000001">
    <property type="protein sequence ID" value="MBB5198409.1"/>
    <property type="molecule type" value="Genomic_DNA"/>
</dbReference>
<gene>
    <name evidence="3" type="ORF">HNR39_000219</name>
</gene>
<keyword evidence="2" id="KW-0812">Transmembrane</keyword>
<dbReference type="RefSeq" id="WP_168052378.1">
    <property type="nucleotide sequence ID" value="NZ_JAAOZT010000002.1"/>
</dbReference>
<reference evidence="3 4" key="1">
    <citation type="submission" date="2020-08" db="EMBL/GenBank/DDBJ databases">
        <title>Genomic Encyclopedia of Type Strains, Phase IV (KMG-IV): sequencing the most valuable type-strain genomes for metagenomic binning, comparative biology and taxonomic classification.</title>
        <authorList>
            <person name="Goeker M."/>
        </authorList>
    </citation>
    <scope>NUCLEOTIDE SEQUENCE [LARGE SCALE GENOMIC DNA]</scope>
    <source>
        <strain evidence="3 4">DSM 23240</strain>
    </source>
</reference>
<evidence type="ECO:0000313" key="3">
    <source>
        <dbReference type="EMBL" id="MBB5198409.1"/>
    </source>
</evidence>
<evidence type="ECO:0000256" key="2">
    <source>
        <dbReference type="SAM" id="Phobius"/>
    </source>
</evidence>